<keyword evidence="4" id="KW-0597">Phosphoprotein</keyword>
<dbReference type="InterPro" id="IPR036097">
    <property type="entry name" value="HisK_dim/P_sf"/>
</dbReference>
<evidence type="ECO:0000313" key="13">
    <source>
        <dbReference type="Proteomes" id="UP000002417"/>
    </source>
</evidence>
<dbReference type="CDD" id="cd00075">
    <property type="entry name" value="HATPase"/>
    <property type="match status" value="1"/>
</dbReference>
<dbReference type="OrthoDB" id="8673316at2"/>
<evidence type="ECO:0000259" key="11">
    <source>
        <dbReference type="PROSITE" id="PS50109"/>
    </source>
</evidence>
<dbReference type="EC" id="2.7.13.3" evidence="3"/>
<comment type="catalytic activity">
    <reaction evidence="1">
        <text>ATP + protein L-histidine = ADP + protein N-phospho-L-histidine.</text>
        <dbReference type="EC" id="2.7.13.3"/>
    </reaction>
</comment>
<dbReference type="eggNOG" id="COG2205">
    <property type="taxonomic scope" value="Bacteria"/>
</dbReference>
<dbReference type="GO" id="GO:0005886">
    <property type="term" value="C:plasma membrane"/>
    <property type="evidence" value="ECO:0007669"/>
    <property type="project" value="TreeGrafter"/>
</dbReference>
<dbReference type="Pfam" id="PF02518">
    <property type="entry name" value="HATPase_c"/>
    <property type="match status" value="1"/>
</dbReference>
<keyword evidence="9 10" id="KW-0472">Membrane</keyword>
<dbReference type="STRING" id="78245.Xaut_2263"/>
<sequence>MRDARRSLKRAVLLNLLAPVLLLAVAIGAGGYLTITSVVESSHDRLLDGSLMAIAERLAVESGEVVVDMPQVALGMLETKTQDNVYYLVASDSGPVTGYPDLPLGKMAAAEPGQPTHWDGTYRGNAVRLAAVARRVYGVERPVIVAVAETRLARNQLRNEMLRNLGVAEAALILAIAVLAWVSVERGLMPLADLSRQIDTRAVSDWRDLRPLDLSGVPQEAMAPATAINAMFERLRSATALLRRFTADASHQMRTPLAIVRMHVDLLRRESSDPELRSSVLAELDQGAERLERLITQLLTLARADESAVAAAGGTPCDLGEVIEYVIAERIAGIPPDTQISCLIRHRPLPLISDTVLLSELLGNLLDNAVKYSGAGGQVVLCAERDGHLALVTIEDSGPGIPEAEREQVFRRFYRAPDRPDVPGSGLGLSIVKVIADLLHISIVLDRSPDLGGLRVTLRMTLSPLLYHEAAGAAARG</sequence>
<evidence type="ECO:0000256" key="3">
    <source>
        <dbReference type="ARBA" id="ARBA00012438"/>
    </source>
</evidence>
<dbReference type="InterPro" id="IPR036890">
    <property type="entry name" value="HATPase_C_sf"/>
</dbReference>
<evidence type="ECO:0000256" key="9">
    <source>
        <dbReference type="ARBA" id="ARBA00023136"/>
    </source>
</evidence>
<dbReference type="AlphaFoldDB" id="A7IHL3"/>
<dbReference type="InterPro" id="IPR005467">
    <property type="entry name" value="His_kinase_dom"/>
</dbReference>
<keyword evidence="6 10" id="KW-0812">Transmembrane</keyword>
<dbReference type="KEGG" id="xau:Xaut_2263"/>
<dbReference type="PRINTS" id="PR00344">
    <property type="entry name" value="BCTRLSENSOR"/>
</dbReference>
<dbReference type="Pfam" id="PF08521">
    <property type="entry name" value="2CSK_N"/>
    <property type="match status" value="1"/>
</dbReference>
<evidence type="ECO:0000256" key="6">
    <source>
        <dbReference type="ARBA" id="ARBA00022692"/>
    </source>
</evidence>
<organism evidence="12 13">
    <name type="scientific">Xanthobacter autotrophicus (strain ATCC BAA-1158 / Py2)</name>
    <dbReference type="NCBI Taxonomy" id="78245"/>
    <lineage>
        <taxon>Bacteria</taxon>
        <taxon>Pseudomonadati</taxon>
        <taxon>Pseudomonadota</taxon>
        <taxon>Alphaproteobacteria</taxon>
        <taxon>Hyphomicrobiales</taxon>
        <taxon>Xanthobacteraceae</taxon>
        <taxon>Xanthobacter</taxon>
    </lineage>
</organism>
<dbReference type="SUPFAM" id="SSF55874">
    <property type="entry name" value="ATPase domain of HSP90 chaperone/DNA topoisomerase II/histidine kinase"/>
    <property type="match status" value="1"/>
</dbReference>
<proteinExistence type="predicted"/>
<dbReference type="CDD" id="cd00082">
    <property type="entry name" value="HisKA"/>
    <property type="match status" value="1"/>
</dbReference>
<dbReference type="InterPro" id="IPR003594">
    <property type="entry name" value="HATPase_dom"/>
</dbReference>
<dbReference type="SMART" id="SM00388">
    <property type="entry name" value="HisKA"/>
    <property type="match status" value="1"/>
</dbReference>
<name>A7IHL3_XANP2</name>
<dbReference type="InterPro" id="IPR004358">
    <property type="entry name" value="Sig_transdc_His_kin-like_C"/>
</dbReference>
<evidence type="ECO:0000256" key="1">
    <source>
        <dbReference type="ARBA" id="ARBA00000085"/>
    </source>
</evidence>
<keyword evidence="13" id="KW-1185">Reference proteome</keyword>
<comment type="subcellular location">
    <subcellularLocation>
        <location evidence="2">Membrane</location>
    </subcellularLocation>
</comment>
<dbReference type="PhylomeDB" id="A7IHL3"/>
<dbReference type="PANTHER" id="PTHR45436">
    <property type="entry name" value="SENSOR HISTIDINE KINASE YKOH"/>
    <property type="match status" value="1"/>
</dbReference>
<keyword evidence="8 10" id="KW-1133">Transmembrane helix</keyword>
<evidence type="ECO:0000256" key="5">
    <source>
        <dbReference type="ARBA" id="ARBA00022679"/>
    </source>
</evidence>
<dbReference type="Proteomes" id="UP000002417">
    <property type="component" value="Chromosome"/>
</dbReference>
<evidence type="ECO:0000256" key="10">
    <source>
        <dbReference type="SAM" id="Phobius"/>
    </source>
</evidence>
<protein>
    <recommendedName>
        <fullName evidence="3">histidine kinase</fullName>
        <ecNumber evidence="3">2.7.13.3</ecNumber>
    </recommendedName>
</protein>
<dbReference type="PANTHER" id="PTHR45436:SF1">
    <property type="entry name" value="SENSOR PROTEIN QSEC"/>
    <property type="match status" value="1"/>
</dbReference>
<dbReference type="InterPro" id="IPR003661">
    <property type="entry name" value="HisK_dim/P_dom"/>
</dbReference>
<accession>A7IHL3</accession>
<evidence type="ECO:0000256" key="4">
    <source>
        <dbReference type="ARBA" id="ARBA00022553"/>
    </source>
</evidence>
<reference evidence="12 13" key="1">
    <citation type="submission" date="2007-07" db="EMBL/GenBank/DDBJ databases">
        <title>Complete sequence of chromosome of Xanthobacter autotrophicus Py2.</title>
        <authorList>
            <consortium name="US DOE Joint Genome Institute"/>
            <person name="Copeland A."/>
            <person name="Lucas S."/>
            <person name="Lapidus A."/>
            <person name="Barry K."/>
            <person name="Glavina del Rio T."/>
            <person name="Hammon N."/>
            <person name="Israni S."/>
            <person name="Dalin E."/>
            <person name="Tice H."/>
            <person name="Pitluck S."/>
            <person name="Sims D."/>
            <person name="Brettin T."/>
            <person name="Bruce D."/>
            <person name="Detter J.C."/>
            <person name="Han C."/>
            <person name="Tapia R."/>
            <person name="Brainard J."/>
            <person name="Schmutz J."/>
            <person name="Larimer F."/>
            <person name="Land M."/>
            <person name="Hauser L."/>
            <person name="Kyrpides N."/>
            <person name="Kim E."/>
            <person name="Ensigns S.A."/>
            <person name="Richardson P."/>
        </authorList>
    </citation>
    <scope>NUCLEOTIDE SEQUENCE [LARGE SCALE GENOMIC DNA]</scope>
    <source>
        <strain evidence="13">ATCC BAA-1158 / Py2</strain>
    </source>
</reference>
<dbReference type="SMART" id="SM00387">
    <property type="entry name" value="HATPase_c"/>
    <property type="match status" value="1"/>
</dbReference>
<gene>
    <name evidence="12" type="ordered locus">Xaut_2263</name>
</gene>
<dbReference type="InterPro" id="IPR013727">
    <property type="entry name" value="2CSK_N"/>
</dbReference>
<evidence type="ECO:0000256" key="7">
    <source>
        <dbReference type="ARBA" id="ARBA00022777"/>
    </source>
</evidence>
<dbReference type="SUPFAM" id="SSF47384">
    <property type="entry name" value="Homodimeric domain of signal transducing histidine kinase"/>
    <property type="match status" value="1"/>
</dbReference>
<keyword evidence="7 12" id="KW-0418">Kinase</keyword>
<dbReference type="PROSITE" id="PS50109">
    <property type="entry name" value="HIS_KIN"/>
    <property type="match status" value="1"/>
</dbReference>
<evidence type="ECO:0000313" key="12">
    <source>
        <dbReference type="EMBL" id="ABS67506.1"/>
    </source>
</evidence>
<feature type="domain" description="Histidine kinase" evidence="11">
    <location>
        <begin position="248"/>
        <end position="464"/>
    </location>
</feature>
<dbReference type="InterPro" id="IPR050428">
    <property type="entry name" value="TCS_sensor_his_kinase"/>
</dbReference>
<dbReference type="Gene3D" id="1.10.287.130">
    <property type="match status" value="1"/>
</dbReference>
<evidence type="ECO:0000256" key="8">
    <source>
        <dbReference type="ARBA" id="ARBA00022989"/>
    </source>
</evidence>
<dbReference type="EMBL" id="CP000781">
    <property type="protein sequence ID" value="ABS67506.1"/>
    <property type="molecule type" value="Genomic_DNA"/>
</dbReference>
<dbReference type="Gene3D" id="3.30.565.10">
    <property type="entry name" value="Histidine kinase-like ATPase, C-terminal domain"/>
    <property type="match status" value="1"/>
</dbReference>
<dbReference type="HOGENOM" id="CLU_000445_89_37_5"/>
<dbReference type="Pfam" id="PF00512">
    <property type="entry name" value="HisKA"/>
    <property type="match status" value="1"/>
</dbReference>
<keyword evidence="5" id="KW-0808">Transferase</keyword>
<dbReference type="GO" id="GO:0000155">
    <property type="term" value="F:phosphorelay sensor kinase activity"/>
    <property type="evidence" value="ECO:0007669"/>
    <property type="project" value="InterPro"/>
</dbReference>
<feature type="transmembrane region" description="Helical" evidence="10">
    <location>
        <begin position="12"/>
        <end position="35"/>
    </location>
</feature>
<evidence type="ECO:0000256" key="2">
    <source>
        <dbReference type="ARBA" id="ARBA00004370"/>
    </source>
</evidence>